<evidence type="ECO:0000256" key="2">
    <source>
        <dbReference type="ARBA" id="ARBA00023015"/>
    </source>
</evidence>
<dbReference type="PANTHER" id="PTHR24124:SF5">
    <property type="entry name" value="NF-KAPPA-B INHIBITOR ZETA"/>
    <property type="match status" value="1"/>
</dbReference>
<reference evidence="9" key="1">
    <citation type="submission" date="2025-08" db="UniProtKB">
        <authorList>
            <consortium name="Ensembl"/>
        </authorList>
    </citation>
    <scope>IDENTIFICATION</scope>
</reference>
<dbReference type="GO" id="GO:0003677">
    <property type="term" value="F:DNA binding"/>
    <property type="evidence" value="ECO:0007669"/>
    <property type="project" value="InterPro"/>
</dbReference>
<organism evidence="9 10">
    <name type="scientific">Paramormyrops kingsleyae</name>
    <dbReference type="NCBI Taxonomy" id="1676925"/>
    <lineage>
        <taxon>Eukaryota</taxon>
        <taxon>Metazoa</taxon>
        <taxon>Chordata</taxon>
        <taxon>Craniata</taxon>
        <taxon>Vertebrata</taxon>
        <taxon>Euteleostomi</taxon>
        <taxon>Actinopterygii</taxon>
        <taxon>Neopterygii</taxon>
        <taxon>Teleostei</taxon>
        <taxon>Osteoglossocephala</taxon>
        <taxon>Osteoglossomorpha</taxon>
        <taxon>Osteoglossiformes</taxon>
        <taxon>Mormyridae</taxon>
        <taxon>Paramormyrops</taxon>
    </lineage>
</organism>
<dbReference type="GO" id="GO:0005634">
    <property type="term" value="C:nucleus"/>
    <property type="evidence" value="ECO:0007669"/>
    <property type="project" value="TreeGrafter"/>
</dbReference>
<evidence type="ECO:0000256" key="4">
    <source>
        <dbReference type="ARBA" id="ARBA00023159"/>
    </source>
</evidence>
<dbReference type="Gene3D" id="1.25.40.20">
    <property type="entry name" value="Ankyrin repeat-containing domain"/>
    <property type="match status" value="1"/>
</dbReference>
<dbReference type="PROSITE" id="PS52003">
    <property type="entry name" value="OCA"/>
    <property type="match status" value="1"/>
</dbReference>
<dbReference type="GeneTree" id="ENSGT00940000153695"/>
<evidence type="ECO:0000256" key="1">
    <source>
        <dbReference type="ARBA" id="ARBA00022737"/>
    </source>
</evidence>
<dbReference type="InterPro" id="IPR036770">
    <property type="entry name" value="Ankyrin_rpt-contain_sf"/>
</dbReference>
<dbReference type="GO" id="GO:0010468">
    <property type="term" value="P:regulation of gene expression"/>
    <property type="evidence" value="ECO:0007669"/>
    <property type="project" value="TreeGrafter"/>
</dbReference>
<keyword evidence="2" id="KW-0805">Transcription regulation</keyword>
<keyword evidence="1" id="KW-0677">Repeat</keyword>
<dbReference type="Pfam" id="PF12796">
    <property type="entry name" value="Ank_2"/>
    <property type="match status" value="2"/>
</dbReference>
<dbReference type="PROSITE" id="PS50088">
    <property type="entry name" value="ANK_REPEAT"/>
    <property type="match status" value="2"/>
</dbReference>
<name>A0A3B3SED5_9TELE</name>
<proteinExistence type="predicted"/>
<dbReference type="STRING" id="1676925.ENSPKIP00000028605"/>
<reference evidence="9" key="2">
    <citation type="submission" date="2025-09" db="UniProtKB">
        <authorList>
            <consortium name="Ensembl"/>
        </authorList>
    </citation>
    <scope>IDENTIFICATION</scope>
</reference>
<feature type="domain" description="OCA" evidence="8">
    <location>
        <begin position="87"/>
        <end position="109"/>
    </location>
</feature>
<dbReference type="InterPro" id="IPR002110">
    <property type="entry name" value="Ankyrin_rpt"/>
</dbReference>
<dbReference type="PROSITE" id="PS50297">
    <property type="entry name" value="ANK_REP_REGION"/>
    <property type="match status" value="2"/>
</dbReference>
<dbReference type="AlphaFoldDB" id="A0A3B3SED5"/>
<dbReference type="Proteomes" id="UP000261540">
    <property type="component" value="Unplaced"/>
</dbReference>
<evidence type="ECO:0000313" key="10">
    <source>
        <dbReference type="Proteomes" id="UP000261540"/>
    </source>
</evidence>
<protein>
    <submittedName>
        <fullName evidence="9">NFKB inhibitor zeta</fullName>
    </submittedName>
</protein>
<evidence type="ECO:0000256" key="6">
    <source>
        <dbReference type="PROSITE-ProRule" id="PRU00023"/>
    </source>
</evidence>
<dbReference type="InterPro" id="IPR047571">
    <property type="entry name" value="OCA"/>
</dbReference>
<evidence type="ECO:0000256" key="3">
    <source>
        <dbReference type="ARBA" id="ARBA00023043"/>
    </source>
</evidence>
<sequence length="610" mass="66673">MIIETTADDLGVLMDQEGVMTGSPWSLWSFFGNSSSPPESVGARSPESPSSDSDSGKTWTVTRSHSETCAFKKGAQGDSLTVTANLKATYQGVRVKNPVKELIMQKRGMQVRLFSKGVDNCSALTTDQQGINRPALRSPPGISSPKKPASCQYSPVIVPDTYLGNIQVLCCHGDVDGPLKDNVQSPEHFLGICDITSDSRECSPVSLMTVQVQESPCPPQMDLVGSPPQMNFLSQKQEPSPYLPNDNLSFYTPPKSMPSCLHEQNQVPSYLPQTGITGPFPTPFTPQPDPAAFSMPFTTPSTQILGGMSFFQWQIRQEEEKLQRLTPDQLAVQDGDGDTILNIAVAQGRRALAFVLARKMAEIGMLDIKERNSQSALQVGVAANQHLIVQDLLTLGAQINTFDQWGRTPLHVCAEKGHALMLQAVQRTMQASMQQVDMEAINYEGLTALHVAVLSHNAVIQELEHVSPLSPQAETLLQKRKFLGECVSTLMAMGSSYKSKDRKSGRTALHIASEEANVELLRLFLDQPDSLSVINEKTYNGNTVLHVASSLQGRVAQVDAVKLLMRRGADPSAKNLENEQPIQLVPEGPQGDQVRRILKGKESQIRSILY</sequence>
<dbReference type="SUPFAM" id="SSF48403">
    <property type="entry name" value="Ankyrin repeat"/>
    <property type="match status" value="1"/>
</dbReference>
<dbReference type="FunFam" id="1.25.40.20:FF:000097">
    <property type="entry name" value="NF-kappa-B inhibitor zeta isoform X1"/>
    <property type="match status" value="1"/>
</dbReference>
<keyword evidence="4" id="KW-0010">Activator</keyword>
<dbReference type="PRINTS" id="PR01415">
    <property type="entry name" value="ANKYRIN"/>
</dbReference>
<feature type="region of interest" description="Disordered" evidence="7">
    <location>
        <begin position="36"/>
        <end position="61"/>
    </location>
</feature>
<evidence type="ECO:0000256" key="5">
    <source>
        <dbReference type="ARBA" id="ARBA00023163"/>
    </source>
</evidence>
<feature type="repeat" description="ANK" evidence="6">
    <location>
        <begin position="540"/>
        <end position="576"/>
    </location>
</feature>
<dbReference type="GO" id="GO:0070974">
    <property type="term" value="F:POU domain binding"/>
    <property type="evidence" value="ECO:0007669"/>
    <property type="project" value="InterPro"/>
</dbReference>
<feature type="region of interest" description="Disordered" evidence="7">
    <location>
        <begin position="572"/>
        <end position="591"/>
    </location>
</feature>
<keyword evidence="10" id="KW-1185">Reference proteome</keyword>
<accession>A0A3B3SED5</accession>
<dbReference type="Ensembl" id="ENSPKIT00000009387.1">
    <property type="protein sequence ID" value="ENSPKIP00000028605.1"/>
    <property type="gene ID" value="ENSPKIG00000010186.1"/>
</dbReference>
<dbReference type="SMART" id="SM00248">
    <property type="entry name" value="ANK"/>
    <property type="match status" value="6"/>
</dbReference>
<evidence type="ECO:0000259" key="8">
    <source>
        <dbReference type="PROSITE" id="PS52003"/>
    </source>
</evidence>
<evidence type="ECO:0000256" key="7">
    <source>
        <dbReference type="SAM" id="MobiDB-lite"/>
    </source>
</evidence>
<keyword evidence="3 6" id="KW-0040">ANK repeat</keyword>
<feature type="repeat" description="ANK" evidence="6">
    <location>
        <begin position="504"/>
        <end position="536"/>
    </location>
</feature>
<dbReference type="PANTHER" id="PTHR24124">
    <property type="entry name" value="ANKYRIN REPEAT FAMILY A"/>
    <property type="match status" value="1"/>
</dbReference>
<keyword evidence="5" id="KW-0804">Transcription</keyword>
<evidence type="ECO:0000313" key="9">
    <source>
        <dbReference type="Ensembl" id="ENSPKIP00000028605.1"/>
    </source>
</evidence>